<dbReference type="Proteomes" id="UP001369958">
    <property type="component" value="Chromosome"/>
</dbReference>
<reference evidence="1 2" key="1">
    <citation type="submission" date="2024-02" db="EMBL/GenBank/DDBJ databases">
        <title>Complete genome sequence of Pelagibacterium nitratireducens ZH15.</title>
        <authorList>
            <person name="Zhao L.H."/>
        </authorList>
    </citation>
    <scope>NUCLEOTIDE SEQUENCE [LARGE SCALE GENOMIC DNA]</scope>
    <source>
        <strain evidence="1 2">ZH15</strain>
    </source>
</reference>
<protein>
    <submittedName>
        <fullName evidence="1">MmcQ/YjbR family DNA-binding protein</fullName>
    </submittedName>
</protein>
<accession>A0ABZ2I1P5</accession>
<evidence type="ECO:0000313" key="1">
    <source>
        <dbReference type="EMBL" id="WWT33784.1"/>
    </source>
</evidence>
<gene>
    <name evidence="1" type="ORF">V6617_04800</name>
</gene>
<organism evidence="1 2">
    <name type="scientific">Pelagibacterium nitratireducens</name>
    <dbReference type="NCBI Taxonomy" id="1046114"/>
    <lineage>
        <taxon>Bacteria</taxon>
        <taxon>Pseudomonadati</taxon>
        <taxon>Pseudomonadota</taxon>
        <taxon>Alphaproteobacteria</taxon>
        <taxon>Hyphomicrobiales</taxon>
        <taxon>Devosiaceae</taxon>
        <taxon>Pelagibacterium</taxon>
    </lineage>
</organism>
<proteinExistence type="predicted"/>
<keyword evidence="1" id="KW-0238">DNA-binding</keyword>
<sequence>MDFDDVFAIASTFPGVVRSTSYGTPAIKLGTKFLLREREPGILALQRPSIDERDMLIEADPDLFFITDHYRDYPYVLIRMDRLEPDHFRALFETIWREKATKAQISAYNR</sequence>
<keyword evidence="2" id="KW-1185">Reference proteome</keyword>
<dbReference type="EMBL" id="CP146275">
    <property type="protein sequence ID" value="WWT33784.1"/>
    <property type="molecule type" value="Genomic_DNA"/>
</dbReference>
<name>A0ABZ2I1P5_9HYPH</name>
<dbReference type="RefSeq" id="WP_338609487.1">
    <property type="nucleotide sequence ID" value="NZ_CP146275.1"/>
</dbReference>
<evidence type="ECO:0000313" key="2">
    <source>
        <dbReference type="Proteomes" id="UP001369958"/>
    </source>
</evidence>
<dbReference type="GO" id="GO:0003677">
    <property type="term" value="F:DNA binding"/>
    <property type="evidence" value="ECO:0007669"/>
    <property type="project" value="UniProtKB-KW"/>
</dbReference>